<evidence type="ECO:0000313" key="3">
    <source>
        <dbReference type="EMBL" id="CAK5283571.1"/>
    </source>
</evidence>
<dbReference type="EMBL" id="CAVNYO010000414">
    <property type="protein sequence ID" value="CAK5276927.1"/>
    <property type="molecule type" value="Genomic_DNA"/>
</dbReference>
<evidence type="ECO:0000313" key="4">
    <source>
        <dbReference type="Proteomes" id="UP001295794"/>
    </source>
</evidence>
<accession>A0AAD2K3I3</accession>
<dbReference type="AlphaFoldDB" id="A0AAD2K3I3"/>
<comment type="caution">
    <text evidence="2">The sequence shown here is derived from an EMBL/GenBank/DDBJ whole genome shotgun (WGS) entry which is preliminary data.</text>
</comment>
<gene>
    <name evidence="2" type="ORF">MYCIT1_LOCUS25595</name>
    <name evidence="3" type="ORF">MYCIT1_LOCUS36199</name>
    <name evidence="1" type="ORF">MYCIT1_LOCUS6451</name>
</gene>
<evidence type="ECO:0000313" key="2">
    <source>
        <dbReference type="EMBL" id="CAK5276927.1"/>
    </source>
</evidence>
<proteinExistence type="predicted"/>
<dbReference type="EMBL" id="CAVNYO010000090">
    <property type="protein sequence ID" value="CAK5265456.1"/>
    <property type="molecule type" value="Genomic_DNA"/>
</dbReference>
<sequence>MFEFPEDYAILDFKIKVDPIGIEKVRQMYAPPDHDVFLLVPPDFEIAILDIYAKLNSPIVDRDSCWDVYLQLLNRLKELDQLNNVRGRRAPWARDHARDPLHPLCRPVPAHLSITQPPPPPPILISIHANIRPFPSSPGHLPRIPASGLAKPDSLHQGVLLPLVPDALALICTTPLPSWALVLASNVSTGRPGTGLAAGLLQCGLPLLVSQELAITGPSEPLTILSGFVIIYLSSAICDTWAHGSLNRSLRIPLCAQVSSIPPLYLIVSKDPPLCSDSCEVVVCCVLSSFGLAGVALTNNIDQSADARWGHVLTQPVDKNIPLLPNLQELQGGEGVVGEGAYYMGGVNNGDGLGMFHYLGTLLFTDSSPFGGPEHHARLNAMINDIEPEVYPMPNSQLPDDAHALYAWFSDKEDSQDFNDHW</sequence>
<name>A0AAD2K3I3_9AGAR</name>
<evidence type="ECO:0000313" key="1">
    <source>
        <dbReference type="EMBL" id="CAK5265456.1"/>
    </source>
</evidence>
<dbReference type="Proteomes" id="UP001295794">
    <property type="component" value="Unassembled WGS sequence"/>
</dbReference>
<reference evidence="2" key="1">
    <citation type="submission" date="2023-11" db="EMBL/GenBank/DDBJ databases">
        <authorList>
            <person name="De Vega J J."/>
            <person name="De Vega J J."/>
        </authorList>
    </citation>
    <scope>NUCLEOTIDE SEQUENCE</scope>
</reference>
<protein>
    <submittedName>
        <fullName evidence="2">Uncharacterized protein</fullName>
    </submittedName>
</protein>
<keyword evidence="4" id="KW-1185">Reference proteome</keyword>
<organism evidence="2 4">
    <name type="scientific">Mycena citricolor</name>
    <dbReference type="NCBI Taxonomy" id="2018698"/>
    <lineage>
        <taxon>Eukaryota</taxon>
        <taxon>Fungi</taxon>
        <taxon>Dikarya</taxon>
        <taxon>Basidiomycota</taxon>
        <taxon>Agaricomycotina</taxon>
        <taxon>Agaricomycetes</taxon>
        <taxon>Agaricomycetidae</taxon>
        <taxon>Agaricales</taxon>
        <taxon>Marasmiineae</taxon>
        <taxon>Mycenaceae</taxon>
        <taxon>Mycena</taxon>
    </lineage>
</organism>
<dbReference type="EMBL" id="CAVNYO010000468">
    <property type="protein sequence ID" value="CAK5283571.1"/>
    <property type="molecule type" value="Genomic_DNA"/>
</dbReference>